<dbReference type="SMART" id="SM00345">
    <property type="entry name" value="HTH_GNTR"/>
    <property type="match status" value="1"/>
</dbReference>
<sequence>MTVSRDNPIAMYLQIANVLKQEILSGIIKPGEKIGSERELEERFQVSKITIRKAVEILGKEGLVLTSQGKGTFVKPKKVEQTLDQLQSLSDIIKNSGYHPQVKITKLEMVSTLNIFLQEKDSEIDSHCLYIERLHTVEELPIAFAQVYIPYNLGEKLTKNELENNTIYELLENKLGITLGEAIQSIEACPASEALGKVLDVPEGSPLLKAERLTYSTQNKLIEKITFYYRFDEYAFKIKLNRANLIPMWPPILDK</sequence>
<evidence type="ECO:0000256" key="2">
    <source>
        <dbReference type="ARBA" id="ARBA00023125"/>
    </source>
</evidence>
<dbReference type="SMART" id="SM00866">
    <property type="entry name" value="UTRA"/>
    <property type="match status" value="1"/>
</dbReference>
<organism evidence="5 6">
    <name type="scientific">Sporosarcina psychrophila</name>
    <name type="common">Bacillus psychrophilus</name>
    <dbReference type="NCBI Taxonomy" id="1476"/>
    <lineage>
        <taxon>Bacteria</taxon>
        <taxon>Bacillati</taxon>
        <taxon>Bacillota</taxon>
        <taxon>Bacilli</taxon>
        <taxon>Bacillales</taxon>
        <taxon>Caryophanaceae</taxon>
        <taxon>Sporosarcina</taxon>
    </lineage>
</organism>
<protein>
    <submittedName>
        <fullName evidence="5">GntR family transcriptional regulator</fullName>
    </submittedName>
</protein>
<evidence type="ECO:0000313" key="5">
    <source>
        <dbReference type="EMBL" id="MET3655802.1"/>
    </source>
</evidence>
<accession>A0ABV2K4S8</accession>
<dbReference type="InterPro" id="IPR050679">
    <property type="entry name" value="Bact_HTH_transcr_reg"/>
</dbReference>
<dbReference type="Pfam" id="PF00392">
    <property type="entry name" value="GntR"/>
    <property type="match status" value="1"/>
</dbReference>
<gene>
    <name evidence="5" type="ORF">ABIC55_000886</name>
</gene>
<dbReference type="PANTHER" id="PTHR44846:SF1">
    <property type="entry name" value="MANNOSYL-D-GLYCERATE TRANSPORT_METABOLISM SYSTEM REPRESSOR MNGR-RELATED"/>
    <property type="match status" value="1"/>
</dbReference>
<dbReference type="InterPro" id="IPR036388">
    <property type="entry name" value="WH-like_DNA-bd_sf"/>
</dbReference>
<dbReference type="EMBL" id="JBEPME010000001">
    <property type="protein sequence ID" value="MET3655802.1"/>
    <property type="molecule type" value="Genomic_DNA"/>
</dbReference>
<keyword evidence="2" id="KW-0238">DNA-binding</keyword>
<evidence type="ECO:0000313" key="6">
    <source>
        <dbReference type="Proteomes" id="UP001549104"/>
    </source>
</evidence>
<dbReference type="Pfam" id="PF07702">
    <property type="entry name" value="UTRA"/>
    <property type="match status" value="1"/>
</dbReference>
<proteinExistence type="predicted"/>
<dbReference type="Gene3D" id="1.10.10.10">
    <property type="entry name" value="Winged helix-like DNA-binding domain superfamily/Winged helix DNA-binding domain"/>
    <property type="match status" value="1"/>
</dbReference>
<dbReference type="InterPro" id="IPR000524">
    <property type="entry name" value="Tscrpt_reg_HTH_GntR"/>
</dbReference>
<keyword evidence="3" id="KW-0804">Transcription</keyword>
<dbReference type="Gene3D" id="3.40.1410.10">
    <property type="entry name" value="Chorismate lyase-like"/>
    <property type="match status" value="1"/>
</dbReference>
<dbReference type="InterPro" id="IPR028978">
    <property type="entry name" value="Chorismate_lyase_/UTRA_dom_sf"/>
</dbReference>
<evidence type="ECO:0000256" key="1">
    <source>
        <dbReference type="ARBA" id="ARBA00023015"/>
    </source>
</evidence>
<reference evidence="5 6" key="1">
    <citation type="submission" date="2024-06" db="EMBL/GenBank/DDBJ databases">
        <title>Sorghum-associated microbial communities from plants grown in Nebraska, USA.</title>
        <authorList>
            <person name="Schachtman D."/>
        </authorList>
    </citation>
    <scope>NUCLEOTIDE SEQUENCE [LARGE SCALE GENOMIC DNA]</scope>
    <source>
        <strain evidence="5 6">1288</strain>
    </source>
</reference>
<dbReference type="CDD" id="cd07377">
    <property type="entry name" value="WHTH_GntR"/>
    <property type="match status" value="1"/>
</dbReference>
<dbReference type="PROSITE" id="PS50949">
    <property type="entry name" value="HTH_GNTR"/>
    <property type="match status" value="1"/>
</dbReference>
<feature type="domain" description="HTH gntR-type" evidence="4">
    <location>
        <begin position="9"/>
        <end position="77"/>
    </location>
</feature>
<dbReference type="Proteomes" id="UP001549104">
    <property type="component" value="Unassembled WGS sequence"/>
</dbReference>
<dbReference type="InterPro" id="IPR011663">
    <property type="entry name" value="UTRA"/>
</dbReference>
<comment type="caution">
    <text evidence="5">The sequence shown here is derived from an EMBL/GenBank/DDBJ whole genome shotgun (WGS) entry which is preliminary data.</text>
</comment>
<dbReference type="SUPFAM" id="SSF46785">
    <property type="entry name" value="Winged helix' DNA-binding domain"/>
    <property type="match status" value="1"/>
</dbReference>
<keyword evidence="1" id="KW-0805">Transcription regulation</keyword>
<dbReference type="PRINTS" id="PR00035">
    <property type="entry name" value="HTHGNTR"/>
</dbReference>
<dbReference type="RefSeq" id="WP_354312297.1">
    <property type="nucleotide sequence ID" value="NZ_JBEPME010000001.1"/>
</dbReference>
<evidence type="ECO:0000259" key="4">
    <source>
        <dbReference type="PROSITE" id="PS50949"/>
    </source>
</evidence>
<evidence type="ECO:0000256" key="3">
    <source>
        <dbReference type="ARBA" id="ARBA00023163"/>
    </source>
</evidence>
<keyword evidence="6" id="KW-1185">Reference proteome</keyword>
<dbReference type="InterPro" id="IPR036390">
    <property type="entry name" value="WH_DNA-bd_sf"/>
</dbReference>
<name>A0ABV2K4S8_SPOPS</name>
<dbReference type="SUPFAM" id="SSF64288">
    <property type="entry name" value="Chorismate lyase-like"/>
    <property type="match status" value="1"/>
</dbReference>
<dbReference type="PANTHER" id="PTHR44846">
    <property type="entry name" value="MANNOSYL-D-GLYCERATE TRANSPORT/METABOLISM SYSTEM REPRESSOR MNGR-RELATED"/>
    <property type="match status" value="1"/>
</dbReference>